<feature type="domain" description="Moybdenum cofactor oxidoreductase dimerisation" evidence="6">
    <location>
        <begin position="318"/>
        <end position="429"/>
    </location>
</feature>
<keyword evidence="8" id="KW-1185">Reference proteome</keyword>
<evidence type="ECO:0000256" key="1">
    <source>
        <dbReference type="ARBA" id="ARBA00001924"/>
    </source>
</evidence>
<dbReference type="InterPro" id="IPR036374">
    <property type="entry name" value="OxRdtase_Mopterin-bd_sf"/>
</dbReference>
<dbReference type="Pfam" id="PF03404">
    <property type="entry name" value="Mo-co_dimer"/>
    <property type="match status" value="1"/>
</dbReference>
<dbReference type="InterPro" id="IPR005066">
    <property type="entry name" value="MoCF_OxRdtse_dimer"/>
</dbReference>
<evidence type="ECO:0000259" key="5">
    <source>
        <dbReference type="Pfam" id="PF00174"/>
    </source>
</evidence>
<dbReference type="Gene3D" id="2.60.40.650">
    <property type="match status" value="1"/>
</dbReference>
<keyword evidence="3" id="KW-0479">Metal-binding</keyword>
<keyword evidence="4" id="KW-0560">Oxidoreductase</keyword>
<comment type="caution">
    <text evidence="7">The sequence shown here is derived from an EMBL/GenBank/DDBJ whole genome shotgun (WGS) entry which is preliminary data.</text>
</comment>
<evidence type="ECO:0000313" key="8">
    <source>
        <dbReference type="Proteomes" id="UP001499915"/>
    </source>
</evidence>
<dbReference type="Proteomes" id="UP001499915">
    <property type="component" value="Unassembled WGS sequence"/>
</dbReference>
<dbReference type="InterPro" id="IPR030835">
    <property type="entry name" value="Sulfite_DH_SoxC"/>
</dbReference>
<dbReference type="Pfam" id="PF00174">
    <property type="entry name" value="Oxidored_molyb"/>
    <property type="match status" value="1"/>
</dbReference>
<dbReference type="PANTHER" id="PTHR19372">
    <property type="entry name" value="SULFITE REDUCTASE"/>
    <property type="match status" value="1"/>
</dbReference>
<dbReference type="InterPro" id="IPR006311">
    <property type="entry name" value="TAT_signal"/>
</dbReference>
<gene>
    <name evidence="7" type="primary">soxC</name>
    <name evidence="7" type="ORF">GCM10009104_11940</name>
</gene>
<protein>
    <submittedName>
        <fullName evidence="7">Sulfite dehydrogenase</fullName>
    </submittedName>
</protein>
<evidence type="ECO:0000256" key="3">
    <source>
        <dbReference type="ARBA" id="ARBA00022723"/>
    </source>
</evidence>
<dbReference type="SUPFAM" id="SSF81296">
    <property type="entry name" value="E set domains"/>
    <property type="match status" value="1"/>
</dbReference>
<evidence type="ECO:0000256" key="4">
    <source>
        <dbReference type="ARBA" id="ARBA00023002"/>
    </source>
</evidence>
<proteinExistence type="predicted"/>
<organism evidence="7 8">
    <name type="scientific">Marinobacterium maritimum</name>
    <dbReference type="NCBI Taxonomy" id="500162"/>
    <lineage>
        <taxon>Bacteria</taxon>
        <taxon>Pseudomonadati</taxon>
        <taxon>Pseudomonadota</taxon>
        <taxon>Gammaproteobacteria</taxon>
        <taxon>Oceanospirillales</taxon>
        <taxon>Oceanospirillaceae</taxon>
        <taxon>Marinobacterium</taxon>
    </lineage>
</organism>
<sequence length="444" mass="49554">MPRIIRNTSTREMLTQLARESEGLSQRDRRDFLRRGITALSAAAVGAAVPSALAEGVDPANLPPNEPGWSRRLGHGVVENPYGMPSAFEQDVVRRTVPWLTAESISSISMTPLAELKGIITPSGLVFERYHAGVPVINPDEHRLILHGLVDRPLIFTMDDLMRFPSVSEIKFLECPANGGMEWKGAQMEALQFTHGMLSCCEWTGVPLRVLLEEAGVKPEGKWILAEGADGAHMSRSIPIEKALDDTLVVYAQNGERLRPEQGYPLRLINPGWEGNTSIKWLRRLEVGDQPWYHREETSKYTDLLANGKARKFSFVQETNSVITHPCPEKPIRQSGFIEIEGLAWSGRGMIKQVDISFDGGVSWVPAQLKGLVLPKALTRFSLVTRWEGQPWLLQARAIDETGYVQPTLRQLREVRGTNSIYHKNSIHTWKVASNGEVSNVQIT</sequence>
<evidence type="ECO:0000256" key="2">
    <source>
        <dbReference type="ARBA" id="ARBA00022505"/>
    </source>
</evidence>
<dbReference type="InterPro" id="IPR014756">
    <property type="entry name" value="Ig_E-set"/>
</dbReference>
<dbReference type="PROSITE" id="PS51318">
    <property type="entry name" value="TAT"/>
    <property type="match status" value="1"/>
</dbReference>
<dbReference type="SUPFAM" id="SSF56524">
    <property type="entry name" value="Oxidoreductase molybdopterin-binding domain"/>
    <property type="match status" value="1"/>
</dbReference>
<dbReference type="PANTHER" id="PTHR19372:SF7">
    <property type="entry name" value="SULFITE OXIDASE, MITOCHONDRIAL"/>
    <property type="match status" value="1"/>
</dbReference>
<accession>A0ABP3T7A0</accession>
<comment type="cofactor">
    <cofactor evidence="1">
        <name>Mo-molybdopterin</name>
        <dbReference type="ChEBI" id="CHEBI:71302"/>
    </cofactor>
</comment>
<dbReference type="NCBIfam" id="TIGR04555">
    <property type="entry name" value="sulfite_DH_soxC"/>
    <property type="match status" value="1"/>
</dbReference>
<keyword evidence="2" id="KW-0500">Molybdenum</keyword>
<feature type="domain" description="Oxidoreductase molybdopterin-binding" evidence="5">
    <location>
        <begin position="131"/>
        <end position="291"/>
    </location>
</feature>
<dbReference type="InterPro" id="IPR008335">
    <property type="entry name" value="Mopterin_OxRdtase_euk"/>
</dbReference>
<dbReference type="InterPro" id="IPR000572">
    <property type="entry name" value="OxRdtase_Mopterin-bd_dom"/>
</dbReference>
<evidence type="ECO:0000313" key="7">
    <source>
        <dbReference type="EMBL" id="GAA0687455.1"/>
    </source>
</evidence>
<name>A0ABP3T7A0_9GAMM</name>
<dbReference type="RefSeq" id="WP_343803697.1">
    <property type="nucleotide sequence ID" value="NZ_BAAAET010000001.1"/>
</dbReference>
<dbReference type="EMBL" id="BAAAET010000001">
    <property type="protein sequence ID" value="GAA0687455.1"/>
    <property type="molecule type" value="Genomic_DNA"/>
</dbReference>
<reference evidence="8" key="1">
    <citation type="journal article" date="2019" name="Int. J. Syst. Evol. Microbiol.">
        <title>The Global Catalogue of Microorganisms (GCM) 10K type strain sequencing project: providing services to taxonomists for standard genome sequencing and annotation.</title>
        <authorList>
            <consortium name="The Broad Institute Genomics Platform"/>
            <consortium name="The Broad Institute Genome Sequencing Center for Infectious Disease"/>
            <person name="Wu L."/>
            <person name="Ma J."/>
        </authorList>
    </citation>
    <scope>NUCLEOTIDE SEQUENCE [LARGE SCALE GENOMIC DNA]</scope>
    <source>
        <strain evidence="8">JCM 15134</strain>
    </source>
</reference>
<dbReference type="Gene3D" id="3.90.420.10">
    <property type="entry name" value="Oxidoreductase, molybdopterin-binding domain"/>
    <property type="match status" value="1"/>
</dbReference>
<evidence type="ECO:0000259" key="6">
    <source>
        <dbReference type="Pfam" id="PF03404"/>
    </source>
</evidence>
<dbReference type="PRINTS" id="PR00407">
    <property type="entry name" value="EUMOPTERIN"/>
</dbReference>